<dbReference type="InterPro" id="IPR045926">
    <property type="entry name" value="DUF6345"/>
</dbReference>
<dbReference type="HOGENOM" id="CLU_538234_0_0_3"/>
<accession>I4HC43</accession>
<evidence type="ECO:0000256" key="1">
    <source>
        <dbReference type="SAM" id="MobiDB-lite"/>
    </source>
</evidence>
<evidence type="ECO:0000313" key="3">
    <source>
        <dbReference type="Proteomes" id="UP000003613"/>
    </source>
</evidence>
<comment type="caution">
    <text evidence="2">The sequence shown here is derived from an EMBL/GenBank/DDBJ whole genome shotgun (WGS) entry which is preliminary data.</text>
</comment>
<reference evidence="2 3" key="1">
    <citation type="submission" date="2012-04" db="EMBL/GenBank/DDBJ databases">
        <authorList>
            <person name="Genoscope - CEA"/>
        </authorList>
    </citation>
    <scope>NUCLEOTIDE SEQUENCE [LARGE SCALE GENOMIC DNA]</scope>
    <source>
        <strain evidence="2 3">9807</strain>
    </source>
</reference>
<protein>
    <submittedName>
        <fullName evidence="2">Uncharacterized protein</fullName>
    </submittedName>
</protein>
<feature type="region of interest" description="Disordered" evidence="1">
    <location>
        <begin position="1"/>
        <end position="20"/>
    </location>
</feature>
<dbReference type="Proteomes" id="UP000003613">
    <property type="component" value="Unassembled WGS sequence"/>
</dbReference>
<dbReference type="RefSeq" id="WP_002789657.1">
    <property type="nucleotide sequence ID" value="NZ_HE973368.1"/>
</dbReference>
<evidence type="ECO:0000313" key="2">
    <source>
        <dbReference type="EMBL" id="CCI19617.1"/>
    </source>
</evidence>
<dbReference type="Pfam" id="PF19872">
    <property type="entry name" value="DUF6345"/>
    <property type="match status" value="1"/>
</dbReference>
<proteinExistence type="predicted"/>
<sequence length="563" mass="62341">MTLTQPTQIPPAANVPKSETPEIPAVPLFAENPLGQDSKDGLRGGANLYGGCSIEVGCGCSFGTLRYTHEDAQGWLDYVKKFAPLNFWYRDCGVQPWLYYEPYDDWQDTYGVDAVMAFYHSGHGGMDANGVFYLPMSKPWGNEGCTVVSSSDKLVWGNERVRYIFLSTCLSLRVLGGHNPIRTWHRSNRGWRMLFGYETVSWDNPNYGKFFWEEWNRNENTSLSTAWLDASWRIAHDQAPSVVACGASADEAKNRLFNERYFSRERVSNAWYWWRWYNVARSSQPQLVLPQHLLVGRLQPLDATRPAARSLAARFGLDLEIPSEVGSTRNGSYRVVTGEQSIAYGSDGSIDVRLATPNRYNYNPLAMDSAQTLAQEAVWRYGLDQEVPVVFDRIILSSEAGGTANGSGQLDGPFTTGVIVQFRQLINGVPVITPGAGTVRIALDNDGTVTDVHSSVRSLEQLSSRPVRSASAPPPQGDIAPVLAPEPSNYEQLLAAEFSRQLASLSARGGGGMPLEFTTVPNSTEIGYDIDGDEAILIARKAIEVNFGNGYRKRYWVTVPLFG</sequence>
<organism evidence="2 3">
    <name type="scientific">Microcystis aeruginosa PCC 9807</name>
    <dbReference type="NCBI Taxonomy" id="1160283"/>
    <lineage>
        <taxon>Bacteria</taxon>
        <taxon>Bacillati</taxon>
        <taxon>Cyanobacteriota</taxon>
        <taxon>Cyanophyceae</taxon>
        <taxon>Oscillatoriophycideae</taxon>
        <taxon>Chroococcales</taxon>
        <taxon>Microcystaceae</taxon>
        <taxon>Microcystis</taxon>
    </lineage>
</organism>
<dbReference type="AlphaFoldDB" id="I4HC43"/>
<gene>
    <name evidence="2" type="ORF">MICAF_5280005</name>
</gene>
<name>I4HC43_MICAE</name>
<dbReference type="EMBL" id="CAIM01000477">
    <property type="protein sequence ID" value="CCI19617.1"/>
    <property type="molecule type" value="Genomic_DNA"/>
</dbReference>